<sequence>MEREDETPTGLASLPVELVSMIVNGRDRHGRAFLDPRWRCMARMAFWLLRHAVENPTPWDADALGDPQSLFRRPMVGAGDTYVELNTPHARRCRWRRGAIVCASVVAEWLRNAPGALTQHSLDALANRMVAEWGASRAAAHLAILATDRADAIAYALDPTTSAAFAPIPATPDYPHVDIIAYDPRWSPDGQALAYAMTDVAVRRCACATMQAALSAMDAAPWMLYDPRENGGNGDGYDDDEDEDDVPGSDARRGMHRLNFSGSVLAFDRDDIIAVLGTERATGDDLVHMLVYGAARCMARYISSQGVSAAGPASAHRLLGAVAQWSRGEYYADDMGLNPSAAYVLREIPAGVLGTEHIVPILLAAIQSGDIDSAVWALHASGYAQVSADALLSVSGLTATGLMEHALGSYKSANQKRLLKAGMGRHAGGARSAAWLCDVLVYSPTHDDLSKLVAACIARSKSGGPFCCVARAIFLLERWPLALWETRDGVHLVRDAFVSCMTNQQLGRDAIDLADAVETWSDTVGVERADMRDLLALFCSVACRGGSSSCLKGITSALYGIEFAHQCSSVCYGTCRAALPDTTTAPLCNGRDRSDADRIVSWCLPNFSATRWRV</sequence>
<reference evidence="2" key="1">
    <citation type="journal article" date="2018" name="Nat. Commun.">
        <title>Diversity and evolution of the emerging Pandoraviridae family.</title>
        <authorList>
            <person name="Legendre M."/>
            <person name="Fabre E."/>
            <person name="Poirot O."/>
            <person name="Jeudy S."/>
            <person name="Lartigue A."/>
            <person name="Alempic J.M."/>
            <person name="Beucher L."/>
            <person name="Philippe N."/>
            <person name="Bertaux L."/>
            <person name="Christo-Foroux E."/>
            <person name="Labadie K."/>
            <person name="Coute Y."/>
            <person name="Abergel C."/>
            <person name="Claverie J.M."/>
        </authorList>
    </citation>
    <scope>NUCLEOTIDE SEQUENCE [LARGE SCALE GENOMIC DNA]</scope>
    <source>
        <strain evidence="2">Macleodensis</strain>
    </source>
</reference>
<dbReference type="KEGG" id="vg:36841786"/>
<organism evidence="2">
    <name type="scientific">Pandoravirus macleodensis</name>
    <dbReference type="NCBI Taxonomy" id="2107707"/>
    <lineage>
        <taxon>Viruses</taxon>
        <taxon>Pandoravirus</taxon>
    </lineage>
</organism>
<dbReference type="GeneID" id="36841786"/>
<evidence type="ECO:0008006" key="3">
    <source>
        <dbReference type="Google" id="ProtNLM"/>
    </source>
</evidence>
<name>A0A2U7UH52_9VIRU</name>
<evidence type="ECO:0000256" key="1">
    <source>
        <dbReference type="SAM" id="MobiDB-lite"/>
    </source>
</evidence>
<dbReference type="Proteomes" id="UP000249758">
    <property type="component" value="Segment"/>
</dbReference>
<dbReference type="EMBL" id="MG011691">
    <property type="protein sequence ID" value="AVK77331.1"/>
    <property type="molecule type" value="Genomic_DNA"/>
</dbReference>
<accession>A0A2U7UH52</accession>
<dbReference type="RefSeq" id="YP_009481327.1">
    <property type="nucleotide sequence ID" value="NC_037665.1"/>
</dbReference>
<evidence type="ECO:0000313" key="2">
    <source>
        <dbReference type="EMBL" id="AVK77331.1"/>
    </source>
</evidence>
<proteinExistence type="predicted"/>
<protein>
    <recommendedName>
        <fullName evidence="3">F-box incomplete domain containing protein</fullName>
    </recommendedName>
</protein>
<feature type="region of interest" description="Disordered" evidence="1">
    <location>
        <begin position="230"/>
        <end position="253"/>
    </location>
</feature>
<feature type="compositionally biased region" description="Acidic residues" evidence="1">
    <location>
        <begin position="236"/>
        <end position="247"/>
    </location>
</feature>
<gene>
    <name evidence="2" type="ORF">pmac_cds_643</name>
</gene>